<protein>
    <submittedName>
        <fullName evidence="1">Protein FAR1-RELATED SEQUENCE</fullName>
    </submittedName>
</protein>
<sequence>MAENVDEGNENDFKENDNDRIKLGKCFKNLSEEEKAKFRMVGSDTTRNKGKEDDFVKGTQKAMETRCAPDRFLFYMDSISFARKFIDKSLSPITTWTNRDVTNFLSFVKKNGGYGSSKKELSLVRKDIGRMALELDGLKHSMGNWMQQMQQVMETLKENLTQKQVEQQKENNGTAVGITSPSRKQQKNDESSHEILTFAELMKRAKERPDGDDIVEKKLLNEEIVEEKYDERILTGESDLNEGKRTQIFCNAAIQDNGRNEDCSVEEESSNQLSVFEIKDMRSRKRKPEEDMKLLQYIFQGELPMDEHIVDGISFFVSSQEMFSLAPNTWIIDTVIDCFVNYLTNKERAKTSLEMSIWYLPTIFSQKIVANMACNKKSSIEDFVKNHNIRDKYMSELAVCEKIYVPINDGSAHWYLAVLIVKTQTVEIWDSLPSNTSNSHREEIVRAIGLDEVFLDDFLGKFHSCWDFFSFKISYPDNVPVQPNGTDCGNKKNYKVPKLDVPSSYDIPSTAQAEIQSGRDGSNSIYWDDKSMYELTAEDVIGKRFASLEEATDFYKKYSKIMGFSVRIYDGRRDTNGAPIMKHWVCSREGERDKKYIEHTNRIREPKAITRVNCRAAFRVNLDKESKTWVARSFVPKHSHELASDFETQFLRSHRMVKDSDNALANSMQTVGIKTSQIMDFFVNQAGGYDNLGFGLKDLYNNLDNKRRSMILETDSEAALAYLNAKADMDPDFFCKYSIDEENRLANLFWADSIARLDYSYFGDVLAFDSTYKTNEYGKPLVILLGVNNHYATSFFGCAILTDETVETYTWVLKTFLCAMNNRKPISIVTDGDRAMRKAIKKVVPEARHRLCIWNLQRNAQSNVHKTPEFVTRFKDFLLGNYRPEEFEQLWQNMVEELGLQNNDWVKKIYSKRERWAEAFLRGHFFGGMRTTQCCEGMNAYMNRFLQRKLKLHEFVRQIDRALRRTRNNNLGHNFKTKHSIPMISTHLPSLEKHAAGVYTQKLFYKVRKQIYKEGQFILLSNVTLLDIQVYTLTRHLEAKKKWTVVYYLKEQHFECSCKKFESIGIPCSHLFCVMKHMHVSEIPASLINKRWTMDVKVYKQSLMPLESQSKDVLNIY</sequence>
<keyword evidence="2" id="KW-1185">Reference proteome</keyword>
<name>A0ACB8HXK1_CITSI</name>
<dbReference type="Proteomes" id="UP000829398">
    <property type="component" value="Chromosome 9"/>
</dbReference>
<dbReference type="EMBL" id="CM039178">
    <property type="protein sequence ID" value="KAH9679527.1"/>
    <property type="molecule type" value="Genomic_DNA"/>
</dbReference>
<evidence type="ECO:0000313" key="2">
    <source>
        <dbReference type="Proteomes" id="UP000829398"/>
    </source>
</evidence>
<proteinExistence type="predicted"/>
<gene>
    <name evidence="1" type="ORF">KPL71_026170</name>
</gene>
<organism evidence="1 2">
    <name type="scientific">Citrus sinensis</name>
    <name type="common">Sweet orange</name>
    <name type="synonym">Citrus aurantium var. sinensis</name>
    <dbReference type="NCBI Taxonomy" id="2711"/>
    <lineage>
        <taxon>Eukaryota</taxon>
        <taxon>Viridiplantae</taxon>
        <taxon>Streptophyta</taxon>
        <taxon>Embryophyta</taxon>
        <taxon>Tracheophyta</taxon>
        <taxon>Spermatophyta</taxon>
        <taxon>Magnoliopsida</taxon>
        <taxon>eudicotyledons</taxon>
        <taxon>Gunneridae</taxon>
        <taxon>Pentapetalae</taxon>
        <taxon>rosids</taxon>
        <taxon>malvids</taxon>
        <taxon>Sapindales</taxon>
        <taxon>Rutaceae</taxon>
        <taxon>Aurantioideae</taxon>
        <taxon>Citrus</taxon>
    </lineage>
</organism>
<reference evidence="2" key="1">
    <citation type="journal article" date="2023" name="Hortic. Res.">
        <title>A chromosome-level phased genome enabling allele-level studies in sweet orange: a case study on citrus Huanglongbing tolerance.</title>
        <authorList>
            <person name="Wu B."/>
            <person name="Yu Q."/>
            <person name="Deng Z."/>
            <person name="Duan Y."/>
            <person name="Luo F."/>
            <person name="Gmitter F. Jr."/>
        </authorList>
    </citation>
    <scope>NUCLEOTIDE SEQUENCE [LARGE SCALE GENOMIC DNA]</scope>
    <source>
        <strain evidence="2">cv. Valencia</strain>
    </source>
</reference>
<comment type="caution">
    <text evidence="1">The sequence shown here is derived from an EMBL/GenBank/DDBJ whole genome shotgun (WGS) entry which is preliminary data.</text>
</comment>
<evidence type="ECO:0000313" key="1">
    <source>
        <dbReference type="EMBL" id="KAH9679527.1"/>
    </source>
</evidence>
<accession>A0ACB8HXK1</accession>